<comment type="caution">
    <text evidence="3">The sequence shown here is derived from an EMBL/GenBank/DDBJ whole genome shotgun (WGS) entry which is preliminary data.</text>
</comment>
<keyword evidence="1" id="KW-0677">Repeat</keyword>
<dbReference type="PROSITE" id="PS51903">
    <property type="entry name" value="CLP_R"/>
    <property type="match status" value="1"/>
</dbReference>
<evidence type="ECO:0000256" key="1">
    <source>
        <dbReference type="PROSITE-ProRule" id="PRU01251"/>
    </source>
</evidence>
<gene>
    <name evidence="3" type="ORF">DFR68_104479</name>
</gene>
<organism evidence="3 4">
    <name type="scientific">Nocardia mexicana</name>
    <dbReference type="NCBI Taxonomy" id="279262"/>
    <lineage>
        <taxon>Bacteria</taxon>
        <taxon>Bacillati</taxon>
        <taxon>Actinomycetota</taxon>
        <taxon>Actinomycetes</taxon>
        <taxon>Mycobacteriales</taxon>
        <taxon>Nocardiaceae</taxon>
        <taxon>Nocardia</taxon>
    </lineage>
</organism>
<evidence type="ECO:0000313" key="4">
    <source>
        <dbReference type="Proteomes" id="UP000255355"/>
    </source>
</evidence>
<keyword evidence="4" id="KW-1185">Reference proteome</keyword>
<dbReference type="OrthoDB" id="3628183at2"/>
<dbReference type="EMBL" id="QQAZ01000004">
    <property type="protein sequence ID" value="RDI51991.1"/>
    <property type="molecule type" value="Genomic_DNA"/>
</dbReference>
<accession>A0A370H795</accession>
<dbReference type="Proteomes" id="UP000255355">
    <property type="component" value="Unassembled WGS sequence"/>
</dbReference>
<dbReference type="Pfam" id="PF02861">
    <property type="entry name" value="Clp_N"/>
    <property type="match status" value="2"/>
</dbReference>
<evidence type="ECO:0000259" key="2">
    <source>
        <dbReference type="PROSITE" id="PS51903"/>
    </source>
</evidence>
<reference evidence="3 4" key="1">
    <citation type="submission" date="2018-07" db="EMBL/GenBank/DDBJ databases">
        <title>Genomic Encyclopedia of Type Strains, Phase IV (KMG-IV): sequencing the most valuable type-strain genomes for metagenomic binning, comparative biology and taxonomic classification.</title>
        <authorList>
            <person name="Goeker M."/>
        </authorList>
    </citation>
    <scope>NUCLEOTIDE SEQUENCE [LARGE SCALE GENOMIC DNA]</scope>
    <source>
        <strain evidence="3 4">DSM 44952</strain>
    </source>
</reference>
<proteinExistence type="predicted"/>
<evidence type="ECO:0000313" key="3">
    <source>
        <dbReference type="EMBL" id="RDI51991.1"/>
    </source>
</evidence>
<dbReference type="AlphaFoldDB" id="A0A370H795"/>
<name>A0A370H795_9NOCA</name>
<sequence length="202" mass="21682">MFERFDKAAKFAVVDAQEEARELRSPSIEVEHVLLGLAASPDEALRKVLSAKGVTAEGIRETLYDRLAGGSKVTDEPLGEEDAAALRSIGIDLDAVRDSLEATFGEDALDRAVPAEEQPRRGRFRLGGSMKFGHIPFTSGAKKVLELSLREAISRGDDRIEAGHVLLGVLRAPNATTRELLGGADGMAGLRQAVHDLLDRAA</sequence>
<dbReference type="RefSeq" id="WP_068027856.1">
    <property type="nucleotide sequence ID" value="NZ_QQAZ01000004.1"/>
</dbReference>
<dbReference type="SUPFAM" id="SSF81923">
    <property type="entry name" value="Double Clp-N motif"/>
    <property type="match status" value="2"/>
</dbReference>
<feature type="domain" description="Clp R" evidence="2">
    <location>
        <begin position="2"/>
        <end position="200"/>
    </location>
</feature>
<dbReference type="STRING" id="1210089.GCA_001613165_06252"/>
<dbReference type="InterPro" id="IPR004176">
    <property type="entry name" value="Clp_R_N"/>
</dbReference>
<dbReference type="InterPro" id="IPR036628">
    <property type="entry name" value="Clp_N_dom_sf"/>
</dbReference>
<protein>
    <submittedName>
        <fullName evidence="3">ClpA/ClpB-like protein</fullName>
    </submittedName>
</protein>
<dbReference type="Gene3D" id="1.10.1780.10">
    <property type="entry name" value="Clp, N-terminal domain"/>
    <property type="match status" value="2"/>
</dbReference>